<dbReference type="PROSITE" id="PS50151">
    <property type="entry name" value="UVR"/>
    <property type="match status" value="2"/>
</dbReference>
<feature type="region of interest" description="Disordered" evidence="1">
    <location>
        <begin position="197"/>
        <end position="226"/>
    </location>
</feature>
<feature type="compositionally biased region" description="Basic and acidic residues" evidence="1">
    <location>
        <begin position="206"/>
        <end position="218"/>
    </location>
</feature>
<evidence type="ECO:0000313" key="4">
    <source>
        <dbReference type="EMBL" id="KAA8499619.1"/>
    </source>
</evidence>
<proteinExistence type="predicted"/>
<name>A0A5J4Z6D3_PORPP</name>
<dbReference type="SUPFAM" id="SSF110069">
    <property type="entry name" value="ApaG-like"/>
    <property type="match status" value="1"/>
</dbReference>
<evidence type="ECO:0000313" key="5">
    <source>
        <dbReference type="Proteomes" id="UP000324585"/>
    </source>
</evidence>
<sequence>MWVFYQTHKQPQHRGNDVNLFPAFLFRMASGSLSCFTAPPCSGVRNGRQTAQHERLSCPLEKAAAHRLPVRARRSVGPGVNGTRCRWVMSASSDSTAERGDAPARPAYSGVLGAENGEAISTAGESVDERLRLWEQVELLEFSLEAAIRTEQFQEAASLRDKIRVLKESDPYVQVERRLEAAVQNEQYQEAARLRDELQKLSPPPDPKKERLANEKASRLKSAPQTASRASEGVLVEVKSYYIPEKSKPSNSYFVFGYHIKISNTGSPKGMVQLVRRHWKICTREGDESEVKGPGVVGQQPVLDKGESFEYDSICPIHLKTTDAKSIAAGQQLGCMEGTYSFVGGPLGNEWFDVAVPPYGFFLPSAPSSSSD</sequence>
<reference evidence="5" key="1">
    <citation type="journal article" date="2019" name="Nat. Commun.">
        <title>Expansion of phycobilisome linker gene families in mesophilic red algae.</title>
        <authorList>
            <person name="Lee J."/>
            <person name="Kim D."/>
            <person name="Bhattacharya D."/>
            <person name="Yoon H.S."/>
        </authorList>
    </citation>
    <scope>NUCLEOTIDE SEQUENCE [LARGE SCALE GENOMIC DNA]</scope>
    <source>
        <strain evidence="5">CCMP 1328</strain>
    </source>
</reference>
<dbReference type="Gene3D" id="2.60.40.1470">
    <property type="entry name" value="ApaG domain"/>
    <property type="match status" value="1"/>
</dbReference>
<comment type="caution">
    <text evidence="4">The sequence shown here is derived from an EMBL/GenBank/DDBJ whole genome shotgun (WGS) entry which is preliminary data.</text>
</comment>
<evidence type="ECO:0000256" key="1">
    <source>
        <dbReference type="SAM" id="MobiDB-lite"/>
    </source>
</evidence>
<feature type="domain" description="ApaG" evidence="3">
    <location>
        <begin position="228"/>
        <end position="368"/>
    </location>
</feature>
<dbReference type="Proteomes" id="UP000324585">
    <property type="component" value="Unassembled WGS sequence"/>
</dbReference>
<dbReference type="InterPro" id="IPR001943">
    <property type="entry name" value="UVR_dom"/>
</dbReference>
<evidence type="ECO:0000259" key="2">
    <source>
        <dbReference type="PROSITE" id="PS50151"/>
    </source>
</evidence>
<accession>A0A5J4Z6D3</accession>
<dbReference type="OMA" id="HWTINSS"/>
<protein>
    <submittedName>
        <fullName evidence="4">Protein ApaG</fullName>
    </submittedName>
</protein>
<dbReference type="InterPro" id="IPR007474">
    <property type="entry name" value="ApaG_domain"/>
</dbReference>
<organism evidence="4 5">
    <name type="scientific">Porphyridium purpureum</name>
    <name type="common">Red alga</name>
    <name type="synonym">Porphyridium cruentum</name>
    <dbReference type="NCBI Taxonomy" id="35688"/>
    <lineage>
        <taxon>Eukaryota</taxon>
        <taxon>Rhodophyta</taxon>
        <taxon>Bangiophyceae</taxon>
        <taxon>Porphyridiales</taxon>
        <taxon>Porphyridiaceae</taxon>
        <taxon>Porphyridium</taxon>
    </lineage>
</organism>
<dbReference type="EMBL" id="VRMN01000001">
    <property type="protein sequence ID" value="KAA8499619.1"/>
    <property type="molecule type" value="Genomic_DNA"/>
</dbReference>
<dbReference type="PROSITE" id="PS51087">
    <property type="entry name" value="APAG"/>
    <property type="match status" value="1"/>
</dbReference>
<dbReference type="AlphaFoldDB" id="A0A5J4Z6D3"/>
<dbReference type="InterPro" id="IPR050718">
    <property type="entry name" value="ApaG-like"/>
</dbReference>
<dbReference type="PANTHER" id="PTHR47191:SF2">
    <property type="entry name" value="OS05G0170800 PROTEIN"/>
    <property type="match status" value="1"/>
</dbReference>
<keyword evidence="5" id="KW-1185">Reference proteome</keyword>
<dbReference type="PANTHER" id="PTHR47191">
    <property type="entry name" value="OS05G0170800 PROTEIN"/>
    <property type="match status" value="1"/>
</dbReference>
<dbReference type="Pfam" id="PF04379">
    <property type="entry name" value="DUF525"/>
    <property type="match status" value="1"/>
</dbReference>
<dbReference type="Pfam" id="PF02151">
    <property type="entry name" value="UVR"/>
    <property type="match status" value="2"/>
</dbReference>
<dbReference type="InterPro" id="IPR036767">
    <property type="entry name" value="ApaG_sf"/>
</dbReference>
<dbReference type="OrthoDB" id="5691at2759"/>
<feature type="domain" description="UVR" evidence="2">
    <location>
        <begin position="169"/>
        <end position="204"/>
    </location>
</feature>
<evidence type="ECO:0000259" key="3">
    <source>
        <dbReference type="PROSITE" id="PS51087"/>
    </source>
</evidence>
<gene>
    <name evidence="4" type="ORF">FVE85_7204</name>
</gene>
<feature type="domain" description="UVR" evidence="2">
    <location>
        <begin position="134"/>
        <end position="169"/>
    </location>
</feature>